<dbReference type="PaxDb" id="55529-EKX46904"/>
<dbReference type="InterPro" id="IPR028241">
    <property type="entry name" value="RAVE2/Rogdi"/>
</dbReference>
<dbReference type="AlphaFoldDB" id="L1JFI5"/>
<keyword evidence="3" id="KW-1185">Reference proteome</keyword>
<organism evidence="1">
    <name type="scientific">Guillardia theta (strain CCMP2712)</name>
    <name type="common">Cryptophyte</name>
    <dbReference type="NCBI Taxonomy" id="905079"/>
    <lineage>
        <taxon>Eukaryota</taxon>
        <taxon>Cryptophyceae</taxon>
        <taxon>Pyrenomonadales</taxon>
        <taxon>Geminigeraceae</taxon>
        <taxon>Guillardia</taxon>
    </lineage>
</organism>
<evidence type="ECO:0000313" key="1">
    <source>
        <dbReference type="EMBL" id="EKX46904.1"/>
    </source>
</evidence>
<dbReference type="RefSeq" id="XP_005833884.1">
    <property type="nucleotide sequence ID" value="XM_005833827.1"/>
</dbReference>
<proteinExistence type="predicted"/>
<dbReference type="GeneID" id="17303654"/>
<evidence type="ECO:0000313" key="3">
    <source>
        <dbReference type="Proteomes" id="UP000011087"/>
    </source>
</evidence>
<evidence type="ECO:0000313" key="2">
    <source>
        <dbReference type="EnsemblProtists" id="EKX46904"/>
    </source>
</evidence>
<dbReference type="Pfam" id="PF10259">
    <property type="entry name" value="Rogdi_lz"/>
    <property type="match status" value="1"/>
</dbReference>
<name>L1JFI5_GUITC</name>
<sequence length="240" mass="27477">MDEQAARELEVVSHEMRTFLREDVERICREAMEMVNEVSMHLKCTELYKDKDGGLVAAEEGSMLFLESDDKTVVGSLRISDCHVHDFDVNVRFPKYNKGGNMQFTIAHKFTYTLRQIQDALHYIERAGGMLVHLPHLEGAGDPTWRELLPYMRKITKVCSDIVELLLKAVTELNDWSTRALPSLPQNWLRMEPALPSDLLLQAAPRARCSILTSFVADVPQRLHPHPPRLHPRHACQMPV</sequence>
<gene>
    <name evidence="1" type="ORF">GUITHDRAFT_107257</name>
</gene>
<dbReference type="KEGG" id="gtt:GUITHDRAFT_107257"/>
<reference evidence="2" key="3">
    <citation type="submission" date="2016-03" db="UniProtKB">
        <authorList>
            <consortium name="EnsemblProtists"/>
        </authorList>
    </citation>
    <scope>IDENTIFICATION</scope>
</reference>
<dbReference type="PANTHER" id="PTHR13618">
    <property type="entry name" value="LEUCINE ZIPPER CONTAINING TRANSCRIPTION FACTOR LZF1"/>
    <property type="match status" value="1"/>
</dbReference>
<dbReference type="Proteomes" id="UP000011087">
    <property type="component" value="Unassembled WGS sequence"/>
</dbReference>
<reference evidence="1 3" key="1">
    <citation type="journal article" date="2012" name="Nature">
        <title>Algal genomes reveal evolutionary mosaicism and the fate of nucleomorphs.</title>
        <authorList>
            <consortium name="DOE Joint Genome Institute"/>
            <person name="Curtis B.A."/>
            <person name="Tanifuji G."/>
            <person name="Burki F."/>
            <person name="Gruber A."/>
            <person name="Irimia M."/>
            <person name="Maruyama S."/>
            <person name="Arias M.C."/>
            <person name="Ball S.G."/>
            <person name="Gile G.H."/>
            <person name="Hirakawa Y."/>
            <person name="Hopkins J.F."/>
            <person name="Kuo A."/>
            <person name="Rensing S.A."/>
            <person name="Schmutz J."/>
            <person name="Symeonidi A."/>
            <person name="Elias M."/>
            <person name="Eveleigh R.J."/>
            <person name="Herman E.K."/>
            <person name="Klute M.J."/>
            <person name="Nakayama T."/>
            <person name="Obornik M."/>
            <person name="Reyes-Prieto A."/>
            <person name="Armbrust E.V."/>
            <person name="Aves S.J."/>
            <person name="Beiko R.G."/>
            <person name="Coutinho P."/>
            <person name="Dacks J.B."/>
            <person name="Durnford D.G."/>
            <person name="Fast N.M."/>
            <person name="Green B.R."/>
            <person name="Grisdale C.J."/>
            <person name="Hempel F."/>
            <person name="Henrissat B."/>
            <person name="Hoppner M.P."/>
            <person name="Ishida K."/>
            <person name="Kim E."/>
            <person name="Koreny L."/>
            <person name="Kroth P.G."/>
            <person name="Liu Y."/>
            <person name="Malik S.B."/>
            <person name="Maier U.G."/>
            <person name="McRose D."/>
            <person name="Mock T."/>
            <person name="Neilson J.A."/>
            <person name="Onodera N.T."/>
            <person name="Poole A.M."/>
            <person name="Pritham E.J."/>
            <person name="Richards T.A."/>
            <person name="Rocap G."/>
            <person name="Roy S.W."/>
            <person name="Sarai C."/>
            <person name="Schaack S."/>
            <person name="Shirato S."/>
            <person name="Slamovits C.H."/>
            <person name="Spencer D.F."/>
            <person name="Suzuki S."/>
            <person name="Worden A.Z."/>
            <person name="Zauner S."/>
            <person name="Barry K."/>
            <person name="Bell C."/>
            <person name="Bharti A.K."/>
            <person name="Crow J.A."/>
            <person name="Grimwood J."/>
            <person name="Kramer R."/>
            <person name="Lindquist E."/>
            <person name="Lucas S."/>
            <person name="Salamov A."/>
            <person name="McFadden G.I."/>
            <person name="Lane C.E."/>
            <person name="Keeling P.J."/>
            <person name="Gray M.W."/>
            <person name="Grigoriev I.V."/>
            <person name="Archibald J.M."/>
        </authorList>
    </citation>
    <scope>NUCLEOTIDE SEQUENCE</scope>
    <source>
        <strain evidence="1 3">CCMP2712</strain>
    </source>
</reference>
<dbReference type="EMBL" id="JH992992">
    <property type="protein sequence ID" value="EKX46904.1"/>
    <property type="molecule type" value="Genomic_DNA"/>
</dbReference>
<dbReference type="EnsemblProtists" id="EKX46904">
    <property type="protein sequence ID" value="EKX46904"/>
    <property type="gene ID" value="GUITHDRAFT_107257"/>
</dbReference>
<reference evidence="3" key="2">
    <citation type="submission" date="2012-11" db="EMBL/GenBank/DDBJ databases">
        <authorList>
            <person name="Kuo A."/>
            <person name="Curtis B.A."/>
            <person name="Tanifuji G."/>
            <person name="Burki F."/>
            <person name="Gruber A."/>
            <person name="Irimia M."/>
            <person name="Maruyama S."/>
            <person name="Arias M.C."/>
            <person name="Ball S.G."/>
            <person name="Gile G.H."/>
            <person name="Hirakawa Y."/>
            <person name="Hopkins J.F."/>
            <person name="Rensing S.A."/>
            <person name="Schmutz J."/>
            <person name="Symeonidi A."/>
            <person name="Elias M."/>
            <person name="Eveleigh R.J."/>
            <person name="Herman E.K."/>
            <person name="Klute M.J."/>
            <person name="Nakayama T."/>
            <person name="Obornik M."/>
            <person name="Reyes-Prieto A."/>
            <person name="Armbrust E.V."/>
            <person name="Aves S.J."/>
            <person name="Beiko R.G."/>
            <person name="Coutinho P."/>
            <person name="Dacks J.B."/>
            <person name="Durnford D.G."/>
            <person name="Fast N.M."/>
            <person name="Green B.R."/>
            <person name="Grisdale C."/>
            <person name="Hempe F."/>
            <person name="Henrissat B."/>
            <person name="Hoppner M.P."/>
            <person name="Ishida K.-I."/>
            <person name="Kim E."/>
            <person name="Koreny L."/>
            <person name="Kroth P.G."/>
            <person name="Liu Y."/>
            <person name="Malik S.-B."/>
            <person name="Maier U.G."/>
            <person name="McRose D."/>
            <person name="Mock T."/>
            <person name="Neilson J.A."/>
            <person name="Onodera N.T."/>
            <person name="Poole A.M."/>
            <person name="Pritham E.J."/>
            <person name="Richards T.A."/>
            <person name="Rocap G."/>
            <person name="Roy S.W."/>
            <person name="Sarai C."/>
            <person name="Schaack S."/>
            <person name="Shirato S."/>
            <person name="Slamovits C.H."/>
            <person name="Spencer D.F."/>
            <person name="Suzuki S."/>
            <person name="Worden A.Z."/>
            <person name="Zauner S."/>
            <person name="Barry K."/>
            <person name="Bell C."/>
            <person name="Bharti A.K."/>
            <person name="Crow J.A."/>
            <person name="Grimwood J."/>
            <person name="Kramer R."/>
            <person name="Lindquist E."/>
            <person name="Lucas S."/>
            <person name="Salamov A."/>
            <person name="McFadden G.I."/>
            <person name="Lane C.E."/>
            <person name="Keeling P.J."/>
            <person name="Gray M.W."/>
            <person name="Grigoriev I.V."/>
            <person name="Archibald J.M."/>
        </authorList>
    </citation>
    <scope>NUCLEOTIDE SEQUENCE</scope>
    <source>
        <strain evidence="3">CCMP2712</strain>
    </source>
</reference>
<protein>
    <submittedName>
        <fullName evidence="1 2">Uncharacterized protein</fullName>
    </submittedName>
</protein>
<dbReference type="GO" id="GO:0043291">
    <property type="term" value="C:RAVE complex"/>
    <property type="evidence" value="ECO:0007669"/>
    <property type="project" value="TreeGrafter"/>
</dbReference>
<accession>L1JFI5</accession>
<dbReference type="PANTHER" id="PTHR13618:SF1">
    <property type="entry name" value="PROTEIN ROGDI HOMOLOG"/>
    <property type="match status" value="1"/>
</dbReference>
<dbReference type="HOGENOM" id="CLU_1158252_0_0_1"/>